<evidence type="ECO:0000256" key="3">
    <source>
        <dbReference type="SAM" id="SignalP"/>
    </source>
</evidence>
<comment type="caution">
    <text evidence="5">The sequence shown here is derived from an EMBL/GenBank/DDBJ whole genome shotgun (WGS) entry which is preliminary data.</text>
</comment>
<keyword evidence="6" id="KW-1185">Reference proteome</keyword>
<reference evidence="5 6" key="1">
    <citation type="submission" date="2021-08" db="EMBL/GenBank/DDBJ databases">
        <authorList>
            <person name="Peeters C."/>
        </authorList>
    </citation>
    <scope>NUCLEOTIDE SEQUENCE [LARGE SCALE GENOMIC DNA]</scope>
    <source>
        <strain evidence="5 6">LMG 23992</strain>
    </source>
</reference>
<evidence type="ECO:0000256" key="1">
    <source>
        <dbReference type="ARBA" id="ARBA00010062"/>
    </source>
</evidence>
<feature type="chain" id="PRO_5046340447" evidence="3">
    <location>
        <begin position="41"/>
        <end position="428"/>
    </location>
</feature>
<proteinExistence type="inferred from homology"/>
<organism evidence="5 6">
    <name type="scientific">Cupriavidus laharis</name>
    <dbReference type="NCBI Taxonomy" id="151654"/>
    <lineage>
        <taxon>Bacteria</taxon>
        <taxon>Pseudomonadati</taxon>
        <taxon>Pseudomonadota</taxon>
        <taxon>Betaproteobacteria</taxon>
        <taxon>Burkholderiales</taxon>
        <taxon>Burkholderiaceae</taxon>
        <taxon>Cupriavidus</taxon>
    </lineage>
</organism>
<dbReference type="PANTHER" id="PTHR30483:SF37">
    <property type="entry name" value="ABC TRANSPORTER SUBSTRATE-BINDING PROTEIN"/>
    <property type="match status" value="1"/>
</dbReference>
<dbReference type="InterPro" id="IPR028081">
    <property type="entry name" value="Leu-bd"/>
</dbReference>
<feature type="signal peptide" evidence="3">
    <location>
        <begin position="1"/>
        <end position="40"/>
    </location>
</feature>
<feature type="domain" description="Leucine-binding protein" evidence="4">
    <location>
        <begin position="47"/>
        <end position="401"/>
    </location>
</feature>
<dbReference type="EMBL" id="CAJZAI010000003">
    <property type="protein sequence ID" value="CAG9171256.1"/>
    <property type="molecule type" value="Genomic_DNA"/>
</dbReference>
<keyword evidence="2 3" id="KW-0732">Signal</keyword>
<dbReference type="CDD" id="cd06338">
    <property type="entry name" value="PBP1_ABC_ligand_binding-like"/>
    <property type="match status" value="1"/>
</dbReference>
<dbReference type="SUPFAM" id="SSF53822">
    <property type="entry name" value="Periplasmic binding protein-like I"/>
    <property type="match status" value="1"/>
</dbReference>
<accession>A0ABM8WUT4</accession>
<dbReference type="Proteomes" id="UP000727654">
    <property type="component" value="Unassembled WGS sequence"/>
</dbReference>
<dbReference type="PANTHER" id="PTHR30483">
    <property type="entry name" value="LEUCINE-SPECIFIC-BINDING PROTEIN"/>
    <property type="match status" value="1"/>
</dbReference>
<evidence type="ECO:0000259" key="4">
    <source>
        <dbReference type="Pfam" id="PF13458"/>
    </source>
</evidence>
<dbReference type="Pfam" id="PF13458">
    <property type="entry name" value="Peripla_BP_6"/>
    <property type="match status" value="1"/>
</dbReference>
<protein>
    <submittedName>
        <fullName evidence="5">Leucine-, isoleucine-, valine-, threonine-, and alanine-binding protein</fullName>
    </submittedName>
</protein>
<name>A0ABM8WUT4_9BURK</name>
<evidence type="ECO:0000313" key="5">
    <source>
        <dbReference type="EMBL" id="CAG9171256.1"/>
    </source>
</evidence>
<comment type="similarity">
    <text evidence="1">Belongs to the leucine-binding protein family.</text>
</comment>
<evidence type="ECO:0000256" key="2">
    <source>
        <dbReference type="ARBA" id="ARBA00022729"/>
    </source>
</evidence>
<dbReference type="Gene3D" id="3.40.50.2300">
    <property type="match status" value="2"/>
</dbReference>
<dbReference type="InterPro" id="IPR051010">
    <property type="entry name" value="BCAA_transport"/>
</dbReference>
<dbReference type="InterPro" id="IPR028082">
    <property type="entry name" value="Peripla_BP_I"/>
</dbReference>
<sequence>MKHASTQSSPAGAWSAICLRHAAVCALAGLGLAISAPATAKVEGNTIILGAAVSLTGKYSTNGKNTQDGYNLAVKRVNEMGGVKVGGKAYRLKVLYYDDESTSARGAQLAERLINQDGVKFVLGPYSSGLTKAIAPVTERYKIPMVEGNGADRNLFTQGYRYMFAVLNTSDYYLRAAINLAAEEAQRAGKSPKDLKIAIAIENDNFSQDVRDGVAEDARRLGMQVVIDEKLPPELNDMSVTLAKVKALKPDILVVSGHEKGATLAVRQVSEKRIDVPMLALTHCDSAQIIEKFGKGAEYVVCGSQWDRTLRYKDRWFGTADQYAQRFEKEYHYEAPYQAAESTAAVLAFVDAFERAGSFDTEKVRDALARADLMTFYGPIKFDQSGKNVAKSMVLYQVQDGKFKVVAPGKWASSKVIYPAPTWAKREE</sequence>
<evidence type="ECO:0000313" key="6">
    <source>
        <dbReference type="Proteomes" id="UP000727654"/>
    </source>
</evidence>
<gene>
    <name evidence="5" type="primary">braC_3</name>
    <name evidence="5" type="ORF">LMG23992_01973</name>
</gene>